<dbReference type="PANTHER" id="PTHR24305:SF210">
    <property type="entry name" value="CYTOCHROME P450 MONOOXYGENASE ASQL-RELATED"/>
    <property type="match status" value="1"/>
</dbReference>
<dbReference type="SUPFAM" id="SSF48264">
    <property type="entry name" value="Cytochrome P450"/>
    <property type="match status" value="1"/>
</dbReference>
<sequence>MVYFSLCAHLPRFGVLSTILYRISLIIYRVYFHRLSGTPGPRLYAASFISYLYQDSIVRIFVIHIHEKHGPFIRIAPNHRRVIRHAFSEIALAGKEQYITVYKMRLLKSRIEAGGLVDMTRWYNHLTFDILGTDKVKKNQEFKDIERIKTEKRIAQGVGTREVIMSYILRHNKEGTEITHEETMTTATALAGLTFHLTQNPEVYRLLADKIRSSFAPEDEINLKSTSTLRYLRACLEEILHIYPPAAETLPRISPGATSYVSIFQWATHHSPRNFIDPELFASQRWLPWSPLYDPRYISDNKASFLAYAEMQLVTARLLWNFDIQLQDRQDDWVQRQRTFVLRLRAGL</sequence>
<organism evidence="9">
    <name type="scientific">Petromyces alliaceus</name>
    <name type="common">Aspergillus alliaceus</name>
    <dbReference type="NCBI Taxonomy" id="209559"/>
    <lineage>
        <taxon>Eukaryota</taxon>
        <taxon>Fungi</taxon>
        <taxon>Dikarya</taxon>
        <taxon>Ascomycota</taxon>
        <taxon>Pezizomycotina</taxon>
        <taxon>Eurotiomycetes</taxon>
        <taxon>Eurotiomycetidae</taxon>
        <taxon>Eurotiales</taxon>
        <taxon>Aspergillaceae</taxon>
        <taxon>Aspergillus</taxon>
        <taxon>Aspergillus subgen. Circumdati</taxon>
    </lineage>
</organism>
<keyword evidence="8" id="KW-0472">Membrane</keyword>
<comment type="similarity">
    <text evidence="2">Belongs to the cytochrome P450 family.</text>
</comment>
<evidence type="ECO:0000256" key="8">
    <source>
        <dbReference type="SAM" id="Phobius"/>
    </source>
</evidence>
<keyword evidence="4" id="KW-0479">Metal-binding</keyword>
<name>A0A5N7BWL1_PETAA</name>
<evidence type="ECO:0000256" key="4">
    <source>
        <dbReference type="ARBA" id="ARBA00022723"/>
    </source>
</evidence>
<keyword evidence="8" id="KW-0812">Transmembrane</keyword>
<dbReference type="PANTHER" id="PTHR24305">
    <property type="entry name" value="CYTOCHROME P450"/>
    <property type="match status" value="1"/>
</dbReference>
<evidence type="ECO:0000313" key="9">
    <source>
        <dbReference type="EMBL" id="KAE8386033.1"/>
    </source>
</evidence>
<dbReference type="GO" id="GO:0005506">
    <property type="term" value="F:iron ion binding"/>
    <property type="evidence" value="ECO:0007669"/>
    <property type="project" value="InterPro"/>
</dbReference>
<keyword evidence="3" id="KW-0349">Heme</keyword>
<dbReference type="InterPro" id="IPR001128">
    <property type="entry name" value="Cyt_P450"/>
</dbReference>
<dbReference type="InterPro" id="IPR036396">
    <property type="entry name" value="Cyt_P450_sf"/>
</dbReference>
<dbReference type="GO" id="GO:0004497">
    <property type="term" value="F:monooxygenase activity"/>
    <property type="evidence" value="ECO:0007669"/>
    <property type="project" value="UniProtKB-KW"/>
</dbReference>
<keyword evidence="5" id="KW-0560">Oxidoreductase</keyword>
<dbReference type="EMBL" id="ML735320">
    <property type="protein sequence ID" value="KAE8386033.1"/>
    <property type="molecule type" value="Genomic_DNA"/>
</dbReference>
<reference evidence="9" key="1">
    <citation type="submission" date="2019-04" db="EMBL/GenBank/DDBJ databases">
        <title>Friends and foes A comparative genomics studyof 23 Aspergillus species from section Flavi.</title>
        <authorList>
            <consortium name="DOE Joint Genome Institute"/>
            <person name="Kjaerbolling I."/>
            <person name="Vesth T."/>
            <person name="Frisvad J.C."/>
            <person name="Nybo J.L."/>
            <person name="Theobald S."/>
            <person name="Kildgaard S."/>
            <person name="Isbrandt T."/>
            <person name="Kuo A."/>
            <person name="Sato A."/>
            <person name="Lyhne E.K."/>
            <person name="Kogle M.E."/>
            <person name="Wiebenga A."/>
            <person name="Kun R.S."/>
            <person name="Lubbers R.J."/>
            <person name="Makela M.R."/>
            <person name="Barry K."/>
            <person name="Chovatia M."/>
            <person name="Clum A."/>
            <person name="Daum C."/>
            <person name="Haridas S."/>
            <person name="He G."/>
            <person name="LaButti K."/>
            <person name="Lipzen A."/>
            <person name="Mondo S."/>
            <person name="Riley R."/>
            <person name="Salamov A."/>
            <person name="Simmons B.A."/>
            <person name="Magnuson J.K."/>
            <person name="Henrissat B."/>
            <person name="Mortensen U.H."/>
            <person name="Larsen T.O."/>
            <person name="Devries R.P."/>
            <person name="Grigoriev I.V."/>
            <person name="Machida M."/>
            <person name="Baker S.E."/>
            <person name="Andersen M.R."/>
        </authorList>
    </citation>
    <scope>NUCLEOTIDE SEQUENCE [LARGE SCALE GENOMIC DNA]</scope>
    <source>
        <strain evidence="9">IBT 14317</strain>
    </source>
</reference>
<dbReference type="Pfam" id="PF00067">
    <property type="entry name" value="p450"/>
    <property type="match status" value="1"/>
</dbReference>
<gene>
    <name evidence="9" type="ORF">BDV23DRAFT_175778</name>
</gene>
<evidence type="ECO:0000256" key="7">
    <source>
        <dbReference type="ARBA" id="ARBA00023033"/>
    </source>
</evidence>
<dbReference type="Proteomes" id="UP000326877">
    <property type="component" value="Unassembled WGS sequence"/>
</dbReference>
<proteinExistence type="inferred from homology"/>
<accession>A0A5N7BWL1</accession>
<evidence type="ECO:0000256" key="5">
    <source>
        <dbReference type="ARBA" id="ARBA00023002"/>
    </source>
</evidence>
<keyword evidence="7" id="KW-0503">Monooxygenase</keyword>
<dbReference type="AlphaFoldDB" id="A0A5N7BWL1"/>
<dbReference type="GO" id="GO:0020037">
    <property type="term" value="F:heme binding"/>
    <property type="evidence" value="ECO:0007669"/>
    <property type="project" value="InterPro"/>
</dbReference>
<dbReference type="Gene3D" id="1.10.630.10">
    <property type="entry name" value="Cytochrome P450"/>
    <property type="match status" value="1"/>
</dbReference>
<evidence type="ECO:0000256" key="6">
    <source>
        <dbReference type="ARBA" id="ARBA00023004"/>
    </source>
</evidence>
<protein>
    <submittedName>
        <fullName evidence="9">Cytochrome P450</fullName>
    </submittedName>
</protein>
<keyword evidence="8" id="KW-1133">Transmembrane helix</keyword>
<comment type="cofactor">
    <cofactor evidence="1">
        <name>heme</name>
        <dbReference type="ChEBI" id="CHEBI:30413"/>
    </cofactor>
</comment>
<evidence type="ECO:0000256" key="2">
    <source>
        <dbReference type="ARBA" id="ARBA00010617"/>
    </source>
</evidence>
<dbReference type="GO" id="GO:0016705">
    <property type="term" value="F:oxidoreductase activity, acting on paired donors, with incorporation or reduction of molecular oxygen"/>
    <property type="evidence" value="ECO:0007669"/>
    <property type="project" value="InterPro"/>
</dbReference>
<keyword evidence="6" id="KW-0408">Iron</keyword>
<evidence type="ECO:0000256" key="3">
    <source>
        <dbReference type="ARBA" id="ARBA00022617"/>
    </source>
</evidence>
<dbReference type="OrthoDB" id="1470350at2759"/>
<evidence type="ECO:0000256" key="1">
    <source>
        <dbReference type="ARBA" id="ARBA00001971"/>
    </source>
</evidence>
<dbReference type="InterPro" id="IPR050121">
    <property type="entry name" value="Cytochrome_P450_monoxygenase"/>
</dbReference>
<feature type="transmembrane region" description="Helical" evidence="8">
    <location>
        <begin position="12"/>
        <end position="32"/>
    </location>
</feature>